<sequence length="591" mass="67210">MMDTLSIIQQSIIQVTYDITPAGVDKFYLLGQAEADTVEMRFEHNGKIFGFDRSTLAESGADKHPNEDDLSVFEVEASEYMWVLFETFKLFKQERPQQVWMSYDINNQNSNNEFKYDVADENYEYEEAVLAWETVLKKSVSGETAVTNDSIYPNELRLKLQETDKPTQTLQIINPDVATKLDNLADKEADATKYTLIDEVSRELSTTELHELTTFQQKIDNTFGTNNSKRWELLFDLLKLKYPEKMQELPAGATDAQIKEAEIKLGFKIPEPLKVMYRQHNGEGTAAMGIFASYEMVSLDNMFFEKSFYRDANTYEINQVGTELRSNTKWLPFATVGDGSTLFVDLATPDGKVMVGWPEDISALGETLEEFILKIFASVYFGTLGNYPSDEYEQRYLSDVDKADLTVRFEFHDELKDFLEIFSSMKDKVKPADKQYTSEASTQANVTVEPIVYKSENSFAETQTPEAIPRHSPRLIEATIGMWKNAFNFTGKTTRAEYWLAIIGNVILFIGVEVILGVLQATFGENNSVVSIVMNLVLGFSIVLVYLSLPLNIRRFRDVGWTPFLILTLFLGPVGVMVCFIAALMNSKEFH</sequence>
<evidence type="ECO:0000259" key="2">
    <source>
        <dbReference type="SMART" id="SM00860"/>
    </source>
</evidence>
<dbReference type="InterPro" id="IPR037883">
    <property type="entry name" value="Knr4/Smi1-like_sf"/>
</dbReference>
<dbReference type="OrthoDB" id="2149224at2"/>
<keyword evidence="1" id="KW-1133">Transmembrane helix</keyword>
<dbReference type="GO" id="GO:0005886">
    <property type="term" value="C:plasma membrane"/>
    <property type="evidence" value="ECO:0007669"/>
    <property type="project" value="TreeGrafter"/>
</dbReference>
<organism evidence="3 4">
    <name type="scientific">Periweissella cryptocerci</name>
    <dbReference type="NCBI Taxonomy" id="2506420"/>
    <lineage>
        <taxon>Bacteria</taxon>
        <taxon>Bacillati</taxon>
        <taxon>Bacillota</taxon>
        <taxon>Bacilli</taxon>
        <taxon>Lactobacillales</taxon>
        <taxon>Lactobacillaceae</taxon>
        <taxon>Periweissella</taxon>
    </lineage>
</organism>
<proteinExistence type="predicted"/>
<dbReference type="SUPFAM" id="SSF160631">
    <property type="entry name" value="SMI1/KNR4-like"/>
    <property type="match status" value="1"/>
</dbReference>
<dbReference type="Pfam" id="PF09346">
    <property type="entry name" value="SMI1_KNR4"/>
    <property type="match status" value="1"/>
</dbReference>
<protein>
    <submittedName>
        <fullName evidence="3">DUF805 domain-containing protein</fullName>
    </submittedName>
</protein>
<feature type="transmembrane region" description="Helical" evidence="1">
    <location>
        <begin position="498"/>
        <end position="523"/>
    </location>
</feature>
<feature type="transmembrane region" description="Helical" evidence="1">
    <location>
        <begin position="561"/>
        <end position="585"/>
    </location>
</feature>
<evidence type="ECO:0000313" key="3">
    <source>
        <dbReference type="EMBL" id="QBO35762.1"/>
    </source>
</evidence>
<keyword evidence="1" id="KW-0812">Transmembrane</keyword>
<dbReference type="AlphaFoldDB" id="A0A4P6YSY4"/>
<dbReference type="SMART" id="SM00860">
    <property type="entry name" value="SMI1_KNR4"/>
    <property type="match status" value="1"/>
</dbReference>
<feature type="domain" description="Knr4/Smi1-like" evidence="2">
    <location>
        <begin position="252"/>
        <end position="374"/>
    </location>
</feature>
<dbReference type="PANTHER" id="PTHR34980">
    <property type="entry name" value="INNER MEMBRANE PROTEIN-RELATED-RELATED"/>
    <property type="match status" value="1"/>
</dbReference>
<reference evidence="4" key="1">
    <citation type="submission" date="2019-03" db="EMBL/GenBank/DDBJ databases">
        <title>Weissella sp. 26KH-42 Genome sequencing.</title>
        <authorList>
            <person name="Heo J."/>
            <person name="Kim S.-J."/>
            <person name="Kim J.-S."/>
            <person name="Hong S.-B."/>
            <person name="Kwon S.-W."/>
        </authorList>
    </citation>
    <scope>NUCLEOTIDE SEQUENCE [LARGE SCALE GENOMIC DNA]</scope>
    <source>
        <strain evidence="4">26KH-42</strain>
    </source>
</reference>
<feature type="transmembrane region" description="Helical" evidence="1">
    <location>
        <begin position="529"/>
        <end position="549"/>
    </location>
</feature>
<accession>A0A4P6YSY4</accession>
<dbReference type="Gene3D" id="3.40.1580.10">
    <property type="entry name" value="SMI1/KNR4-like"/>
    <property type="match status" value="1"/>
</dbReference>
<evidence type="ECO:0000313" key="4">
    <source>
        <dbReference type="Proteomes" id="UP000292886"/>
    </source>
</evidence>
<dbReference type="Pfam" id="PF05656">
    <property type="entry name" value="DUF805"/>
    <property type="match status" value="1"/>
</dbReference>
<dbReference type="EMBL" id="CP037940">
    <property type="protein sequence ID" value="QBO35762.1"/>
    <property type="molecule type" value="Genomic_DNA"/>
</dbReference>
<keyword evidence="4" id="KW-1185">Reference proteome</keyword>
<dbReference type="Proteomes" id="UP000292886">
    <property type="component" value="Chromosome"/>
</dbReference>
<name>A0A4P6YSY4_9LACO</name>
<keyword evidence="1" id="KW-0472">Membrane</keyword>
<dbReference type="InterPro" id="IPR018958">
    <property type="entry name" value="Knr4/Smi1-like_dom"/>
</dbReference>
<dbReference type="RefSeq" id="WP_133362841.1">
    <property type="nucleotide sequence ID" value="NZ_CP037940.1"/>
</dbReference>
<dbReference type="KEGG" id="wei:EQG49_04435"/>
<gene>
    <name evidence="3" type="ORF">EQG49_04435</name>
</gene>
<evidence type="ECO:0000256" key="1">
    <source>
        <dbReference type="SAM" id="Phobius"/>
    </source>
</evidence>
<dbReference type="InterPro" id="IPR008523">
    <property type="entry name" value="DUF805"/>
</dbReference>